<keyword evidence="10" id="KW-0966">Cell projection</keyword>
<dbReference type="InterPro" id="IPR002371">
    <property type="entry name" value="FlgK"/>
</dbReference>
<dbReference type="OrthoDB" id="9802553at2"/>
<dbReference type="GO" id="GO:0009424">
    <property type="term" value="C:bacterial-type flagellum hook"/>
    <property type="evidence" value="ECO:0007669"/>
    <property type="project" value="UniProtKB-UniRule"/>
</dbReference>
<comment type="caution">
    <text evidence="10">The sequence shown here is derived from an EMBL/GenBank/DDBJ whole genome shotgun (WGS) entry which is preliminary data.</text>
</comment>
<feature type="domain" description="Flagellar basal-body/hook protein C-terminal" evidence="8">
    <location>
        <begin position="477"/>
        <end position="517"/>
    </location>
</feature>
<dbReference type="PANTHER" id="PTHR30033">
    <property type="entry name" value="FLAGELLAR HOOK-ASSOCIATED PROTEIN 1"/>
    <property type="match status" value="1"/>
</dbReference>
<dbReference type="Pfam" id="PF06429">
    <property type="entry name" value="Flg_bbr_C"/>
    <property type="match status" value="1"/>
</dbReference>
<evidence type="ECO:0000259" key="8">
    <source>
        <dbReference type="Pfam" id="PF06429"/>
    </source>
</evidence>
<comment type="similarity">
    <text evidence="3 7">Belongs to the flagella basal body rod proteins family.</text>
</comment>
<evidence type="ECO:0000256" key="4">
    <source>
        <dbReference type="ARBA" id="ARBA00016244"/>
    </source>
</evidence>
<dbReference type="EMBL" id="PRLG01000018">
    <property type="protein sequence ID" value="PYY29568.1"/>
    <property type="molecule type" value="Genomic_DNA"/>
</dbReference>
<keyword evidence="10" id="KW-0282">Flagellum</keyword>
<dbReference type="InterPro" id="IPR053927">
    <property type="entry name" value="FlgK_helical"/>
</dbReference>
<evidence type="ECO:0000313" key="11">
    <source>
        <dbReference type="Proteomes" id="UP000247459"/>
    </source>
</evidence>
<dbReference type="SUPFAM" id="SSF64518">
    <property type="entry name" value="Phase 1 flagellin"/>
    <property type="match status" value="1"/>
</dbReference>
<keyword evidence="10" id="KW-0969">Cilium</keyword>
<dbReference type="InterPro" id="IPR010930">
    <property type="entry name" value="Flg_bb/hook_C_dom"/>
</dbReference>
<evidence type="ECO:0000259" key="9">
    <source>
        <dbReference type="Pfam" id="PF22638"/>
    </source>
</evidence>
<dbReference type="GO" id="GO:0005198">
    <property type="term" value="F:structural molecule activity"/>
    <property type="evidence" value="ECO:0007669"/>
    <property type="project" value="UniProtKB-UniRule"/>
</dbReference>
<dbReference type="RefSeq" id="WP_110758638.1">
    <property type="nucleotide sequence ID" value="NZ_PRLG01000018.1"/>
</dbReference>
<comment type="subcellular location">
    <subcellularLocation>
        <location evidence="1 7">Bacterial flagellum</location>
    </subcellularLocation>
    <subcellularLocation>
        <location evidence="2 7">Secreted</location>
    </subcellularLocation>
</comment>
<reference evidence="10 11" key="1">
    <citation type="submission" date="2018-01" db="EMBL/GenBank/DDBJ databases">
        <title>Genome sequence of the PGP bacterium Paenibacillus illinoisensis E3.</title>
        <authorList>
            <person name="Rolli E."/>
            <person name="Marasco R."/>
            <person name="Bessem C."/>
            <person name="Michoud G."/>
            <person name="Gaiarsa S."/>
            <person name="Borin S."/>
            <person name="Daffonchio D."/>
        </authorList>
    </citation>
    <scope>NUCLEOTIDE SEQUENCE [LARGE SCALE GENOMIC DNA]</scope>
    <source>
        <strain evidence="10 11">E3</strain>
    </source>
</reference>
<name>A0A2W0CPG8_9BACL</name>
<protein>
    <recommendedName>
        <fullName evidence="4 7">Flagellar hook-associated protein 1</fullName>
        <shortName evidence="7">HAP1</shortName>
    </recommendedName>
</protein>
<dbReference type="Pfam" id="PF22638">
    <property type="entry name" value="FlgK_D1"/>
    <property type="match status" value="1"/>
</dbReference>
<dbReference type="GO" id="GO:0044780">
    <property type="term" value="P:bacterial-type flagellum assembly"/>
    <property type="evidence" value="ECO:0007669"/>
    <property type="project" value="InterPro"/>
</dbReference>
<gene>
    <name evidence="7" type="primary">flgK</name>
    <name evidence="10" type="ORF">PIL02S_02533</name>
</gene>
<dbReference type="Proteomes" id="UP000247459">
    <property type="component" value="Unassembled WGS sequence"/>
</dbReference>
<dbReference type="NCBIfam" id="TIGR02492">
    <property type="entry name" value="flgK_ends"/>
    <property type="match status" value="1"/>
</dbReference>
<evidence type="ECO:0000256" key="5">
    <source>
        <dbReference type="ARBA" id="ARBA00022525"/>
    </source>
</evidence>
<evidence type="ECO:0000256" key="6">
    <source>
        <dbReference type="ARBA" id="ARBA00023143"/>
    </source>
</evidence>
<evidence type="ECO:0000256" key="7">
    <source>
        <dbReference type="RuleBase" id="RU362065"/>
    </source>
</evidence>
<keyword evidence="6 7" id="KW-0975">Bacterial flagellum</keyword>
<dbReference type="GO" id="GO:0005576">
    <property type="term" value="C:extracellular region"/>
    <property type="evidence" value="ECO:0007669"/>
    <property type="project" value="UniProtKB-SubCell"/>
</dbReference>
<dbReference type="PANTHER" id="PTHR30033:SF1">
    <property type="entry name" value="FLAGELLAR HOOK-ASSOCIATED PROTEIN 1"/>
    <property type="match status" value="1"/>
</dbReference>
<feature type="domain" description="Flagellar hook-associated protein FlgK helical" evidence="9">
    <location>
        <begin position="102"/>
        <end position="293"/>
    </location>
</feature>
<organism evidence="10 11">
    <name type="scientific">Paenibacillus illinoisensis</name>
    <dbReference type="NCBI Taxonomy" id="59845"/>
    <lineage>
        <taxon>Bacteria</taxon>
        <taxon>Bacillati</taxon>
        <taxon>Bacillota</taxon>
        <taxon>Bacilli</taxon>
        <taxon>Bacillales</taxon>
        <taxon>Paenibacillaceae</taxon>
        <taxon>Paenibacillus</taxon>
    </lineage>
</organism>
<proteinExistence type="inferred from homology"/>
<evidence type="ECO:0000313" key="10">
    <source>
        <dbReference type="EMBL" id="PYY29568.1"/>
    </source>
</evidence>
<accession>A0A2W0CPG8</accession>
<evidence type="ECO:0000256" key="2">
    <source>
        <dbReference type="ARBA" id="ARBA00004613"/>
    </source>
</evidence>
<dbReference type="AlphaFoldDB" id="A0A2W0CPG8"/>
<sequence length="524" mass="56424">MRSTFHNLEIGKRGVVAQQTALSTTGHNVTNANTEGYSRQVARLTASIPIEYPGLNKSTYPSQLGTGAEVESIRRVRDFLMDIEYRNQNSTLSTWQTRQENLSKIEGIINEPSEESIATTVSEFWNAWQQLSKNPSSTDLSSRTVVQQKAIALTETFNHMASQLETLSTNLTDRVNSQIAEANNYISQVSALTQSIKRIEGMGDNANDLRDKRDLLVDQLSKLGNIQVTETNDTYQLSFGGVQVVDDLQSTPFDIANVAGLTQGAIAGNIISRDTHVAEYTNQLNLMANTLANGKVEVTLPAGSILPPGVTIPNATMDASNPRMLAQDTTYTVDGLNGLHKLGYTLGSPASAGQDFFVTSDGTNVITAANIRVNSAIIKDAANIAASMRTETVANADGTSTEKVLQGNGDLSLLIAGLSEKKFSFDPLRNNGAITDQATFGGYLQSVVAQLGTEADLANKMVENGTLLTNHADNLRLSVSSVSMDEEMSNLIKFQQAYSASARIITTVDEMLDKLINGTGVVGR</sequence>
<dbReference type="PRINTS" id="PR01005">
    <property type="entry name" value="FLGHOOKAP1"/>
</dbReference>
<evidence type="ECO:0000256" key="3">
    <source>
        <dbReference type="ARBA" id="ARBA00009677"/>
    </source>
</evidence>
<evidence type="ECO:0000256" key="1">
    <source>
        <dbReference type="ARBA" id="ARBA00004365"/>
    </source>
</evidence>
<keyword evidence="5 7" id="KW-0964">Secreted</keyword>